<name>A0A8S5S3S1_9CAUD</name>
<sequence length="30" mass="3420">MMRGTQVEHAKSQQLSIMASCNSLNAWKIR</sequence>
<accession>A0A8S5S3S1</accession>
<evidence type="ECO:0000313" key="1">
    <source>
        <dbReference type="EMBL" id="DAF45459.1"/>
    </source>
</evidence>
<dbReference type="EMBL" id="BK032514">
    <property type="protein sequence ID" value="DAF45459.1"/>
    <property type="molecule type" value="Genomic_DNA"/>
</dbReference>
<reference evidence="1" key="1">
    <citation type="journal article" date="2021" name="Proc. Natl. Acad. Sci. U.S.A.">
        <title>A Catalog of Tens of Thousands of Viruses from Human Metagenomes Reveals Hidden Associations with Chronic Diseases.</title>
        <authorList>
            <person name="Tisza M.J."/>
            <person name="Buck C.B."/>
        </authorList>
    </citation>
    <scope>NUCLEOTIDE SEQUENCE</scope>
    <source>
        <strain evidence="1">CtBLh2</strain>
    </source>
</reference>
<protein>
    <submittedName>
        <fullName evidence="1">Uncharacterized protein</fullName>
    </submittedName>
</protein>
<proteinExistence type="predicted"/>
<organism evidence="1">
    <name type="scientific">Siphoviridae sp. ctBLh2</name>
    <dbReference type="NCBI Taxonomy" id="2827803"/>
    <lineage>
        <taxon>Viruses</taxon>
        <taxon>Duplodnaviria</taxon>
        <taxon>Heunggongvirae</taxon>
        <taxon>Uroviricota</taxon>
        <taxon>Caudoviricetes</taxon>
    </lineage>
</organism>